<feature type="region of interest" description="Disordered" evidence="1">
    <location>
        <begin position="45"/>
        <end position="87"/>
    </location>
</feature>
<gene>
    <name evidence="2" type="ORF">GA0074704_4259</name>
</gene>
<evidence type="ECO:0000313" key="2">
    <source>
        <dbReference type="EMBL" id="SCG67143.1"/>
    </source>
</evidence>
<evidence type="ECO:0000313" key="3">
    <source>
        <dbReference type="Proteomes" id="UP000198210"/>
    </source>
</evidence>
<dbReference type="Proteomes" id="UP000198210">
    <property type="component" value="Chromosome I"/>
</dbReference>
<evidence type="ECO:0008006" key="4">
    <source>
        <dbReference type="Google" id="ProtNLM"/>
    </source>
</evidence>
<sequence length="87" mass="9351">MIARFKDLCMDATDAHAPGAFWAGILDGELVDTGDGDTRVDPRGSLRGGVDLGQHGARAAHRQPVLRVPAKTHRLTATPARRARPTR</sequence>
<proteinExistence type="predicted"/>
<name>A0A1C5J9E1_9ACTN</name>
<dbReference type="AlphaFoldDB" id="A0A1C5J9E1"/>
<keyword evidence="3" id="KW-1185">Reference proteome</keyword>
<dbReference type="EMBL" id="LT607751">
    <property type="protein sequence ID" value="SCG67143.1"/>
    <property type="molecule type" value="Genomic_DNA"/>
</dbReference>
<dbReference type="RefSeq" id="WP_088972119.1">
    <property type="nucleotide sequence ID" value="NZ_JBHLYF010000004.1"/>
</dbReference>
<protein>
    <recommendedName>
        <fullName evidence="4">Glyoxalase-like domain-containing protein</fullName>
    </recommendedName>
</protein>
<reference evidence="2 3" key="1">
    <citation type="submission" date="2016-06" db="EMBL/GenBank/DDBJ databases">
        <authorList>
            <person name="Kjaerup R.B."/>
            <person name="Dalgaard T.S."/>
            <person name="Juul-Madsen H.R."/>
        </authorList>
    </citation>
    <scope>NUCLEOTIDE SEQUENCE [LARGE SCALE GENOMIC DNA]</scope>
    <source>
        <strain evidence="2 3">DSM 45097</strain>
    </source>
</reference>
<organism evidence="2 3">
    <name type="scientific">Micromonospora siamensis</name>
    <dbReference type="NCBI Taxonomy" id="299152"/>
    <lineage>
        <taxon>Bacteria</taxon>
        <taxon>Bacillati</taxon>
        <taxon>Actinomycetota</taxon>
        <taxon>Actinomycetes</taxon>
        <taxon>Micromonosporales</taxon>
        <taxon>Micromonosporaceae</taxon>
        <taxon>Micromonospora</taxon>
    </lineage>
</organism>
<evidence type="ECO:0000256" key="1">
    <source>
        <dbReference type="SAM" id="MobiDB-lite"/>
    </source>
</evidence>
<accession>A0A1C5J9E1</accession>